<dbReference type="Proteomes" id="UP001055811">
    <property type="component" value="Linkage Group LG01"/>
</dbReference>
<reference evidence="1 2" key="2">
    <citation type="journal article" date="2022" name="Mol. Ecol. Resour.">
        <title>The genomes of chicory, endive, great burdock and yacon provide insights into Asteraceae paleo-polyploidization history and plant inulin production.</title>
        <authorList>
            <person name="Fan W."/>
            <person name="Wang S."/>
            <person name="Wang H."/>
            <person name="Wang A."/>
            <person name="Jiang F."/>
            <person name="Liu H."/>
            <person name="Zhao H."/>
            <person name="Xu D."/>
            <person name="Zhang Y."/>
        </authorList>
    </citation>
    <scope>NUCLEOTIDE SEQUENCE [LARGE SCALE GENOMIC DNA]</scope>
    <source>
        <strain evidence="2">cv. Punajuju</strain>
        <tissue evidence="1">Leaves</tissue>
    </source>
</reference>
<comment type="caution">
    <text evidence="1">The sequence shown here is derived from an EMBL/GenBank/DDBJ whole genome shotgun (WGS) entry which is preliminary data.</text>
</comment>
<accession>A0ACB9H4Q1</accession>
<sequence>MNEAYNGGKDNAELVEFEPIQPLQQVCAAREESPIEVPDTDVNDEKYIALENIIGEKDGESSYVTPILITKNIFKGKDISDSPWSETLIKKLDDEVLRQISTRDQVANLSVPKKLKFENTEFP</sequence>
<evidence type="ECO:0000313" key="1">
    <source>
        <dbReference type="EMBL" id="KAI3790291.1"/>
    </source>
</evidence>
<reference evidence="2" key="1">
    <citation type="journal article" date="2022" name="Mol. Ecol. Resour.">
        <title>The genomes of chicory, endive, great burdock and yacon provide insights into Asteraceae palaeo-polyploidization history and plant inulin production.</title>
        <authorList>
            <person name="Fan W."/>
            <person name="Wang S."/>
            <person name="Wang H."/>
            <person name="Wang A."/>
            <person name="Jiang F."/>
            <person name="Liu H."/>
            <person name="Zhao H."/>
            <person name="Xu D."/>
            <person name="Zhang Y."/>
        </authorList>
    </citation>
    <scope>NUCLEOTIDE SEQUENCE [LARGE SCALE GENOMIC DNA]</scope>
    <source>
        <strain evidence="2">cv. Punajuju</strain>
    </source>
</reference>
<dbReference type="EMBL" id="CM042009">
    <property type="protein sequence ID" value="KAI3790291.1"/>
    <property type="molecule type" value="Genomic_DNA"/>
</dbReference>
<evidence type="ECO:0000313" key="2">
    <source>
        <dbReference type="Proteomes" id="UP001055811"/>
    </source>
</evidence>
<gene>
    <name evidence="1" type="ORF">L2E82_03233</name>
</gene>
<name>A0ACB9H4Q1_CICIN</name>
<protein>
    <submittedName>
        <fullName evidence="1">Uncharacterized protein</fullName>
    </submittedName>
</protein>
<keyword evidence="2" id="KW-1185">Reference proteome</keyword>
<organism evidence="1 2">
    <name type="scientific">Cichorium intybus</name>
    <name type="common">Chicory</name>
    <dbReference type="NCBI Taxonomy" id="13427"/>
    <lineage>
        <taxon>Eukaryota</taxon>
        <taxon>Viridiplantae</taxon>
        <taxon>Streptophyta</taxon>
        <taxon>Embryophyta</taxon>
        <taxon>Tracheophyta</taxon>
        <taxon>Spermatophyta</taxon>
        <taxon>Magnoliopsida</taxon>
        <taxon>eudicotyledons</taxon>
        <taxon>Gunneridae</taxon>
        <taxon>Pentapetalae</taxon>
        <taxon>asterids</taxon>
        <taxon>campanulids</taxon>
        <taxon>Asterales</taxon>
        <taxon>Asteraceae</taxon>
        <taxon>Cichorioideae</taxon>
        <taxon>Cichorieae</taxon>
        <taxon>Cichoriinae</taxon>
        <taxon>Cichorium</taxon>
    </lineage>
</organism>
<proteinExistence type="predicted"/>